<reference evidence="2 3" key="1">
    <citation type="submission" date="2020-01" db="EMBL/GenBank/DDBJ databases">
        <title>Genome sequence of Arachis hypogaea, cultivar Shitouqi.</title>
        <authorList>
            <person name="Zhuang W."/>
            <person name="Chen H."/>
            <person name="Varshney R."/>
            <person name="Wang D."/>
            <person name="Ming R."/>
        </authorList>
    </citation>
    <scope>NUCLEOTIDE SEQUENCE [LARGE SCALE GENOMIC DNA]</scope>
    <source>
        <tissue evidence="2">Young leaf</tissue>
    </source>
</reference>
<accession>A0A6B9V869</accession>
<dbReference type="AlphaFoldDB" id="A0A6B9V869"/>
<organism evidence="2 3">
    <name type="scientific">Arachis hypogaea</name>
    <name type="common">Peanut</name>
    <dbReference type="NCBI Taxonomy" id="3818"/>
    <lineage>
        <taxon>Eukaryota</taxon>
        <taxon>Viridiplantae</taxon>
        <taxon>Streptophyta</taxon>
        <taxon>Embryophyta</taxon>
        <taxon>Tracheophyta</taxon>
        <taxon>Spermatophyta</taxon>
        <taxon>Magnoliopsida</taxon>
        <taxon>eudicotyledons</taxon>
        <taxon>Gunneridae</taxon>
        <taxon>Pentapetalae</taxon>
        <taxon>rosids</taxon>
        <taxon>fabids</taxon>
        <taxon>Fabales</taxon>
        <taxon>Fabaceae</taxon>
        <taxon>Papilionoideae</taxon>
        <taxon>50 kb inversion clade</taxon>
        <taxon>dalbergioids sensu lato</taxon>
        <taxon>Dalbergieae</taxon>
        <taxon>Pterocarpus clade</taxon>
        <taxon>Arachis</taxon>
    </lineage>
</organism>
<dbReference type="Proteomes" id="UP000464620">
    <property type="component" value="Chromosome B09"/>
</dbReference>
<gene>
    <name evidence="2" type="ORF">DS421_19g650800</name>
</gene>
<evidence type="ECO:0000256" key="1">
    <source>
        <dbReference type="SAM" id="MobiDB-lite"/>
    </source>
</evidence>
<dbReference type="EMBL" id="CP031001">
    <property type="protein sequence ID" value="QHN77225.1"/>
    <property type="molecule type" value="Genomic_DNA"/>
</dbReference>
<protein>
    <recommendedName>
        <fullName evidence="4">Aminotransferase-like plant mobile domain-containing protein</fullName>
    </recommendedName>
</protein>
<evidence type="ECO:0008006" key="4">
    <source>
        <dbReference type="Google" id="ProtNLM"/>
    </source>
</evidence>
<proteinExistence type="predicted"/>
<feature type="compositionally biased region" description="Basic and acidic residues" evidence="1">
    <location>
        <begin position="391"/>
        <end position="415"/>
    </location>
</feature>
<name>A0A6B9V869_ARAHY</name>
<dbReference type="PANTHER" id="PTHR34835:SF82">
    <property type="entry name" value="OS01G0826651 PROTEIN"/>
    <property type="match status" value="1"/>
</dbReference>
<sequence length="426" mass="48459">MLERPKGTLITHTDPFTPLLSRASTLTAHVSSIHSHSPLGHRHFYPATVAVAISVEPTSSNSVRAATNCREVILRKSQPRLVSVFVAQCLSAGTSFVRHFPSRHCPCQLCIFPGFQLLTLDKMAARNQTKDLKCATHLLSDKFRNMAEEKKAIVRDLGFGGLMHVPPLRVDHQLLRELANNFKLGENKLKTGYGSFQITPKTIGDALGINATGNLFPEKVEYKQLYKQLSDDDKIIYRRFQGKTLKSLTDEMMEIGVGSEEERLMFKRIFILYIQMAFLLPTTINKISPVHLAPIFKMDGISERNWGAHVLTFLIKGITDYQDKKKKAIDGCLFALMIIYFHLSENKGKKRAERPPKPWIANWTKEKLVERMTAEKEEILGIVKMAETRAREKMKEKEKKGKKQEIKKTKKKEGESNIVFGDRNSY</sequence>
<dbReference type="PANTHER" id="PTHR34835">
    <property type="entry name" value="OS07G0283600 PROTEIN-RELATED"/>
    <property type="match status" value="1"/>
</dbReference>
<evidence type="ECO:0000313" key="2">
    <source>
        <dbReference type="EMBL" id="QHN77225.1"/>
    </source>
</evidence>
<feature type="region of interest" description="Disordered" evidence="1">
    <location>
        <begin position="391"/>
        <end position="426"/>
    </location>
</feature>
<evidence type="ECO:0000313" key="3">
    <source>
        <dbReference type="Proteomes" id="UP000464620"/>
    </source>
</evidence>